<dbReference type="Proteomes" id="UP000004827">
    <property type="component" value="Unassembled WGS sequence"/>
</dbReference>
<evidence type="ECO:0000256" key="4">
    <source>
        <dbReference type="ARBA" id="ARBA00022982"/>
    </source>
</evidence>
<evidence type="ECO:0000313" key="9">
    <source>
        <dbReference type="EMBL" id="EEW07268.1"/>
    </source>
</evidence>
<evidence type="ECO:0000256" key="2">
    <source>
        <dbReference type="ARBA" id="ARBA00022617"/>
    </source>
</evidence>
<dbReference type="RefSeq" id="WP_000717570.1">
    <property type="nucleotide sequence ID" value="NZ_ACYU01000064.1"/>
</dbReference>
<comment type="caution">
    <text evidence="9">The sequence shown here is derived from an EMBL/GenBank/DDBJ whole genome shotgun (WGS) entry which is preliminary data.</text>
</comment>
<dbReference type="PROSITE" id="PS51007">
    <property type="entry name" value="CYTC"/>
    <property type="match status" value="1"/>
</dbReference>
<accession>D2YDC1</accession>
<keyword evidence="7" id="KW-0732">Signal</keyword>
<keyword evidence="3 6" id="KW-0479">Metal-binding</keyword>
<evidence type="ECO:0000256" key="3">
    <source>
        <dbReference type="ARBA" id="ARBA00022723"/>
    </source>
</evidence>
<dbReference type="InterPro" id="IPR050597">
    <property type="entry name" value="Cytochrome_c_Oxidase_Subunit"/>
</dbReference>
<evidence type="ECO:0000259" key="8">
    <source>
        <dbReference type="PROSITE" id="PS51007"/>
    </source>
</evidence>
<dbReference type="Pfam" id="PF00034">
    <property type="entry name" value="Cytochrom_C"/>
    <property type="match status" value="1"/>
</dbReference>
<sequence length="119" mass="13353">MKKIAVTFSILTASAWNITYSSPALAAEDALFIQGKVLYENPGRGGCMQCHGTTGNEPVIPLYPKIGGQSEMYLYNQLMDYKNKKRQNGLYVPMEVAMQPFSAEEIKAMAYFLARQRVF</sequence>
<proteinExistence type="predicted"/>
<keyword evidence="4" id="KW-0249">Electron transport</keyword>
<keyword evidence="2 6" id="KW-0349">Heme</keyword>
<name>D2YDC1_VIBMI</name>
<feature type="chain" id="PRO_5003039022" description="Cytochrome c domain-containing protein" evidence="7">
    <location>
        <begin position="27"/>
        <end position="119"/>
    </location>
</feature>
<dbReference type="InterPro" id="IPR036909">
    <property type="entry name" value="Cyt_c-like_dom_sf"/>
</dbReference>
<dbReference type="AlphaFoldDB" id="D2YDC1"/>
<dbReference type="GO" id="GO:0046872">
    <property type="term" value="F:metal ion binding"/>
    <property type="evidence" value="ECO:0007669"/>
    <property type="project" value="UniProtKB-KW"/>
</dbReference>
<gene>
    <name evidence="9" type="ORF">VMB_15180</name>
</gene>
<evidence type="ECO:0000256" key="6">
    <source>
        <dbReference type="PROSITE-ProRule" id="PRU00433"/>
    </source>
</evidence>
<evidence type="ECO:0000256" key="5">
    <source>
        <dbReference type="ARBA" id="ARBA00023004"/>
    </source>
</evidence>
<reference evidence="9 10" key="1">
    <citation type="journal article" date="2009" name="BMC Evol. Biol.">
        <title>Genomic taxonomy of Vibrios.</title>
        <authorList>
            <person name="Thompson C.C."/>
            <person name="Vicente A.C."/>
            <person name="Souza R.C."/>
            <person name="Vasconcelos A.T."/>
            <person name="Vesth T."/>
            <person name="Alves N.Jr."/>
            <person name="Ussery D.W."/>
            <person name="Iida T."/>
            <person name="Thompson F.L."/>
        </authorList>
    </citation>
    <scope>NUCLEOTIDE SEQUENCE [LARGE SCALE GENOMIC DNA]</scope>
    <source>
        <strain evidence="9 10">VM603</strain>
    </source>
</reference>
<dbReference type="Gene3D" id="1.10.760.10">
    <property type="entry name" value="Cytochrome c-like domain"/>
    <property type="match status" value="1"/>
</dbReference>
<evidence type="ECO:0000256" key="1">
    <source>
        <dbReference type="ARBA" id="ARBA00022448"/>
    </source>
</evidence>
<dbReference type="GO" id="GO:0009055">
    <property type="term" value="F:electron transfer activity"/>
    <property type="evidence" value="ECO:0007669"/>
    <property type="project" value="InterPro"/>
</dbReference>
<evidence type="ECO:0000256" key="7">
    <source>
        <dbReference type="SAM" id="SignalP"/>
    </source>
</evidence>
<feature type="domain" description="Cytochrome c" evidence="8">
    <location>
        <begin position="30"/>
        <end position="117"/>
    </location>
</feature>
<dbReference type="GO" id="GO:0020037">
    <property type="term" value="F:heme binding"/>
    <property type="evidence" value="ECO:0007669"/>
    <property type="project" value="InterPro"/>
</dbReference>
<organism evidence="9 10">
    <name type="scientific">Vibrio mimicus VM603</name>
    <dbReference type="NCBI Taxonomy" id="671074"/>
    <lineage>
        <taxon>Bacteria</taxon>
        <taxon>Pseudomonadati</taxon>
        <taxon>Pseudomonadota</taxon>
        <taxon>Gammaproteobacteria</taxon>
        <taxon>Vibrionales</taxon>
        <taxon>Vibrionaceae</taxon>
        <taxon>Vibrio</taxon>
    </lineage>
</organism>
<dbReference type="InterPro" id="IPR009056">
    <property type="entry name" value="Cyt_c-like_dom"/>
</dbReference>
<dbReference type="PANTHER" id="PTHR33751">
    <property type="entry name" value="CBB3-TYPE CYTOCHROME C OXIDASE SUBUNIT FIXP"/>
    <property type="match status" value="1"/>
</dbReference>
<dbReference type="PANTHER" id="PTHR33751:SF9">
    <property type="entry name" value="CYTOCHROME C4"/>
    <property type="match status" value="1"/>
</dbReference>
<keyword evidence="5 6" id="KW-0408">Iron</keyword>
<evidence type="ECO:0000313" key="10">
    <source>
        <dbReference type="Proteomes" id="UP000004827"/>
    </source>
</evidence>
<protein>
    <recommendedName>
        <fullName evidence="8">Cytochrome c domain-containing protein</fullName>
    </recommendedName>
</protein>
<dbReference type="SUPFAM" id="SSF46626">
    <property type="entry name" value="Cytochrome c"/>
    <property type="match status" value="1"/>
</dbReference>
<feature type="signal peptide" evidence="7">
    <location>
        <begin position="1"/>
        <end position="26"/>
    </location>
</feature>
<dbReference type="EMBL" id="ACYU01000064">
    <property type="protein sequence ID" value="EEW07268.1"/>
    <property type="molecule type" value="Genomic_DNA"/>
</dbReference>
<keyword evidence="1" id="KW-0813">Transport</keyword>